<evidence type="ECO:0000256" key="15">
    <source>
        <dbReference type="ARBA" id="ARBA00054075"/>
    </source>
</evidence>
<dbReference type="Gene3D" id="3.40.50.300">
    <property type="entry name" value="P-loop containing nucleotide triphosphate hydrolases"/>
    <property type="match status" value="5"/>
</dbReference>
<evidence type="ECO:0000256" key="3">
    <source>
        <dbReference type="ARBA" id="ARBA00022490"/>
    </source>
</evidence>
<dbReference type="InterPro" id="IPR042222">
    <property type="entry name" value="Dynein_2_N"/>
</dbReference>
<dbReference type="InterPro" id="IPR013602">
    <property type="entry name" value="Dynein_heavy_linker"/>
</dbReference>
<dbReference type="eggNOG" id="KOG3595">
    <property type="taxonomic scope" value="Eukaryota"/>
</dbReference>
<dbReference type="GO" id="GO:0051959">
    <property type="term" value="F:dynein light intermediate chain binding"/>
    <property type="evidence" value="ECO:0007669"/>
    <property type="project" value="InterPro"/>
</dbReference>
<comment type="function">
    <text evidence="15">Force generating protein of eukaryotic cilia and flagella. Produces force towards the minus ends of microtubules. Dynein has ATPase activity; the force-producing power stroke is thought to occur on release of ADP. Required for assembly of the I1 inner arm complex and its targeting to the appropriate axoneme location. Also required for phototaxis.</text>
</comment>
<dbReference type="FunFam" id="3.40.50.300:FF:000049">
    <property type="entry name" value="Dynein, axonemal, heavy chain 5"/>
    <property type="match status" value="1"/>
</dbReference>
<dbReference type="Gene3D" id="1.10.472.130">
    <property type="match status" value="1"/>
</dbReference>
<dbReference type="GO" id="GO:0008569">
    <property type="term" value="F:minus-end-directed microtubule motor activity"/>
    <property type="evidence" value="ECO:0007669"/>
    <property type="project" value="InterPro"/>
</dbReference>
<keyword evidence="8" id="KW-0282">Flagellum</keyword>
<dbReference type="Pfam" id="PF12780">
    <property type="entry name" value="AAA_8"/>
    <property type="match status" value="1"/>
</dbReference>
<evidence type="ECO:0000256" key="11">
    <source>
        <dbReference type="ARBA" id="ARBA00023069"/>
    </source>
</evidence>
<evidence type="ECO:0000256" key="17">
    <source>
        <dbReference type="ARBA" id="ARBA00077719"/>
    </source>
</evidence>
<dbReference type="OMA" id="ILKNDMQ"/>
<dbReference type="InterPro" id="IPR024743">
    <property type="entry name" value="Dynein_HC_stalk"/>
</dbReference>
<dbReference type="FunFam" id="3.40.50.300:FF:000044">
    <property type="entry name" value="Dynein heavy chain 5, axonemal"/>
    <property type="match status" value="1"/>
</dbReference>
<proteinExistence type="predicted"/>
<dbReference type="Gene3D" id="1.20.1270.280">
    <property type="match status" value="1"/>
</dbReference>
<dbReference type="FunFam" id="1.20.58.1120:FF:000001">
    <property type="entry name" value="dynein heavy chain 2, axonemal"/>
    <property type="match status" value="1"/>
</dbReference>
<keyword evidence="4" id="KW-0493">Microtubule</keyword>
<evidence type="ECO:0000256" key="14">
    <source>
        <dbReference type="ARBA" id="ARBA00023273"/>
    </source>
</evidence>
<dbReference type="GeneID" id="19953422"/>
<dbReference type="Gene3D" id="1.20.58.1120">
    <property type="match status" value="1"/>
</dbReference>
<feature type="coiled-coil region" evidence="18">
    <location>
        <begin position="3608"/>
        <end position="3635"/>
    </location>
</feature>
<evidence type="ECO:0000256" key="6">
    <source>
        <dbReference type="ARBA" id="ARBA00022741"/>
    </source>
</evidence>
<dbReference type="GO" id="GO:0036159">
    <property type="term" value="P:inner dynein arm assembly"/>
    <property type="evidence" value="ECO:0007669"/>
    <property type="project" value="UniProtKB-ARBA"/>
</dbReference>
<dbReference type="InterPro" id="IPR041228">
    <property type="entry name" value="Dynein_C"/>
</dbReference>
<dbReference type="RefSeq" id="XP_008616999.1">
    <property type="nucleotide sequence ID" value="XM_008618777.1"/>
</dbReference>
<keyword evidence="11" id="KW-0969">Cilium</keyword>
<dbReference type="InterPro" id="IPR042219">
    <property type="entry name" value="AAA_lid_11_sf"/>
</dbReference>
<name>T0Q894_SAPDV</name>
<dbReference type="Gene3D" id="1.10.287.2620">
    <property type="match status" value="1"/>
</dbReference>
<evidence type="ECO:0000256" key="7">
    <source>
        <dbReference type="ARBA" id="ARBA00022840"/>
    </source>
</evidence>
<dbReference type="FunFam" id="1.10.8.710:FF:000001">
    <property type="entry name" value="Dynein axonemal heavy chain 2"/>
    <property type="match status" value="1"/>
</dbReference>
<dbReference type="InterPro" id="IPR004273">
    <property type="entry name" value="Dynein_heavy_D6_P-loop"/>
</dbReference>
<dbReference type="InterPro" id="IPR003593">
    <property type="entry name" value="AAA+_ATPase"/>
</dbReference>
<feature type="coiled-coil region" evidence="18">
    <location>
        <begin position="3080"/>
        <end position="3107"/>
    </location>
</feature>
<dbReference type="Pfam" id="PF18199">
    <property type="entry name" value="Dynein_C"/>
    <property type="match status" value="1"/>
</dbReference>
<dbReference type="GO" id="GO:0045505">
    <property type="term" value="F:dynein intermediate chain binding"/>
    <property type="evidence" value="ECO:0007669"/>
    <property type="project" value="InterPro"/>
</dbReference>
<evidence type="ECO:0000259" key="19">
    <source>
        <dbReference type="SMART" id="SM00382"/>
    </source>
</evidence>
<evidence type="ECO:0000256" key="16">
    <source>
        <dbReference type="ARBA" id="ARBA00063032"/>
    </source>
</evidence>
<evidence type="ECO:0000256" key="12">
    <source>
        <dbReference type="ARBA" id="ARBA00023175"/>
    </source>
</evidence>
<protein>
    <recommendedName>
        <fullName evidence="17">Dynein-1, subspecies f</fullName>
    </recommendedName>
</protein>
<feature type="domain" description="AAA+ ATPase" evidence="19">
    <location>
        <begin position="2474"/>
        <end position="2621"/>
    </location>
</feature>
<dbReference type="FunFam" id="1.10.287.2620:FF:000002">
    <property type="entry name" value="Dynein heavy chain 2, axonemal"/>
    <property type="match status" value="1"/>
</dbReference>
<dbReference type="InterPro" id="IPR056759">
    <property type="entry name" value="DYH2-5-8_CC"/>
</dbReference>
<evidence type="ECO:0000313" key="21">
    <source>
        <dbReference type="Proteomes" id="UP000030762"/>
    </source>
</evidence>
<dbReference type="SUPFAM" id="SSF52540">
    <property type="entry name" value="P-loop containing nucleoside triphosphate hydrolases"/>
    <property type="match status" value="4"/>
</dbReference>
<dbReference type="FunFam" id="1.20.920.20:FF:000001">
    <property type="entry name" value="dynein heavy chain 2, axonemal"/>
    <property type="match status" value="1"/>
</dbReference>
<accession>T0Q894</accession>
<dbReference type="InterPro" id="IPR041658">
    <property type="entry name" value="AAA_lid_11"/>
</dbReference>
<feature type="coiled-coil region" evidence="18">
    <location>
        <begin position="3293"/>
        <end position="3358"/>
    </location>
</feature>
<dbReference type="Pfam" id="PF22597">
    <property type="entry name" value="DYN_lid"/>
    <property type="match status" value="1"/>
</dbReference>
<dbReference type="GO" id="GO:0005874">
    <property type="term" value="C:microtubule"/>
    <property type="evidence" value="ECO:0007669"/>
    <property type="project" value="UniProtKB-KW"/>
</dbReference>
<keyword evidence="10 18" id="KW-0175">Coiled coil</keyword>
<keyword evidence="12" id="KW-0505">Motor protein</keyword>
<dbReference type="Pfam" id="PF12774">
    <property type="entry name" value="AAA_6"/>
    <property type="match status" value="1"/>
</dbReference>
<dbReference type="Pfam" id="PF12781">
    <property type="entry name" value="AAA_9"/>
    <property type="match status" value="1"/>
</dbReference>
<evidence type="ECO:0000256" key="2">
    <source>
        <dbReference type="ARBA" id="ARBA00004430"/>
    </source>
</evidence>
<dbReference type="GO" id="GO:0031514">
    <property type="term" value="C:motile cilium"/>
    <property type="evidence" value="ECO:0007669"/>
    <property type="project" value="UniProtKB-SubCell"/>
</dbReference>
<dbReference type="Gene3D" id="3.10.490.20">
    <property type="match status" value="1"/>
</dbReference>
<dbReference type="Pfam" id="PF12777">
    <property type="entry name" value="MT"/>
    <property type="match status" value="1"/>
</dbReference>
<dbReference type="FunFam" id="3.40.50.300:FF:002141">
    <property type="entry name" value="Dynein heavy chain"/>
    <property type="match status" value="1"/>
</dbReference>
<dbReference type="GO" id="GO:0036156">
    <property type="term" value="C:inner dynein arm"/>
    <property type="evidence" value="ECO:0007669"/>
    <property type="project" value="UniProtKB-ARBA"/>
</dbReference>
<dbReference type="GO" id="GO:0008017">
    <property type="term" value="F:microtubule binding"/>
    <property type="evidence" value="ECO:0007669"/>
    <property type="project" value="UniProtKB-ARBA"/>
</dbReference>
<keyword evidence="6" id="KW-0547">Nucleotide-binding</keyword>
<dbReference type="InterPro" id="IPR054354">
    <property type="entry name" value="DYNC2H1-like_lid"/>
</dbReference>
<gene>
    <name evidence="20" type="ORF">SDRG_12695</name>
</gene>
<dbReference type="Gene3D" id="1.20.920.20">
    <property type="match status" value="1"/>
</dbReference>
<dbReference type="InParanoid" id="T0Q894"/>
<dbReference type="Pfam" id="PF08393">
    <property type="entry name" value="DHC_N2"/>
    <property type="match status" value="1"/>
</dbReference>
<dbReference type="Pfam" id="PF08385">
    <property type="entry name" value="DHC_N1"/>
    <property type="match status" value="1"/>
</dbReference>
<comment type="subcellular location">
    <subcellularLocation>
        <location evidence="1">Cell projection</location>
        <location evidence="1">Cilium</location>
        <location evidence="1">Flagellum</location>
    </subcellularLocation>
    <subcellularLocation>
        <location evidence="2">Cytoplasm</location>
        <location evidence="2">Cytoskeleton</location>
        <location evidence="2">Cilium axoneme</location>
    </subcellularLocation>
</comment>
<evidence type="ECO:0000256" key="4">
    <source>
        <dbReference type="ARBA" id="ARBA00022701"/>
    </source>
</evidence>
<dbReference type="VEuPathDB" id="FungiDB:SDRG_12695"/>
<keyword evidence="7" id="KW-0067">ATP-binding</keyword>
<dbReference type="Pfam" id="PF25007">
    <property type="entry name" value="DYH2-5-8_CC"/>
    <property type="match status" value="1"/>
</dbReference>
<dbReference type="InterPro" id="IPR035706">
    <property type="entry name" value="AAA_9"/>
</dbReference>
<dbReference type="GO" id="GO:0060294">
    <property type="term" value="P:cilium movement involved in cell motility"/>
    <property type="evidence" value="ECO:0007669"/>
    <property type="project" value="UniProtKB-ARBA"/>
</dbReference>
<sequence>MSSNSFDETELLVAWICERIRLPGYAPTKWSPADSAIVKEFAESANVPALFVSTTPPAGGLRVSTAAPRDASSIFYFVKNGQVAVKASSAASSLQFGSISGEGIASLLQLMNTFYLQRLQHEKNWPESVQKEFTAQFYRFMSSLTETVSRGLGKTVLYLPPIASEKMNHKDKDLVQQLESTVIHWTRQIKEVVNNQDNAHDAEGAGPLEEIKFWEHRTEDLSGITEQLNRPGVKDIVDILTLAKSSYLQPFETLSQIIKQGSFEANDNLRFLKKLCPICEQMAKATPSEIPTLLPKLLTSIRLIWMYSRYYNTEDRITSLLRKVSNEIIALSAKTISLRDIFDGDVVRSIRNLEETIACGVAWKTIYANVTNAVQREGALQWHFDDTSIFAQVDAFVQRCRELLEVCEGQIQFARKGGGSTSLPCFGGNRGLEIVKSLMGIETQFEGHIDRLRKLDYDILDVKITFWHSDFNAFKNGVKDLEAMTQNVVNAAFDSVSTIAAGCDLLQAFQTISKREAIRRCLEKRTIDVYAMYKAQISTVRSLFEKNKGAPPLSATEPQYAGAALWARGLLLKCKEDLTRLSQLTSLPSGAIEFDEATSHFDGLKAVLNDYIQKKYHDWIDELNELGQANLNARLENPLMTKVGAEMLASAAALPTADALSTNSNAAASVAQPASGDAPVEKLIGRSKKGFLHCNFDRPLLQLFAEVHYWLYFNGEVQIPYIAHDICNQKEQLRVLREHVVLVIRDYNRILHELSSTERRLFDDIIRKLDRRIQPGLQKLTWQSKGIVDWYVADCRKHCDTTYRIVREFQDNKELIASNCKMIAGLMHIAIERNSVYDDGVFEVKQASHRKEIEKKLRDAYESIRSTMGAMYTHFASGPPDVQREWARFVERADKSLEDALRQSVKKSLQELSKAINGDAKTDPHPLFRVHVVLEDGRVEFHPLMSNLTQMVNTVAKEIFNVISVVPRLTSLLTSTAEPVADAPVVEDTFYQSIFQDEEILKVLVHIMNGMSASATELQKYLGYWDKYKLLWNQDKQAFIRRYAKANRPLSQFRVDIERYREQQVSIANEDLTNTINFVQIDTNLLKASLVDHTVQWIGKLTGLLNQTAADELRALNLMIKENTKKLLVKPGNLDHLGQSITLLQEIKDSAPSVEAQFEPLQQKYDLLAEFDVQISDDEARDLAGLRPQWDAYELMMVEANAMLQKCKMSMKQSLQDTVAELSHHMIELRTEAVASLPYSDVDTTSASAHATLLAFEAKMEATRARQAALKKGLDIFGIEESPNEDFVRTEKELELLQTIWAIYDEWDGVWSSWKHNVFTSLDVERMEMTAAQFFKKISKAGKDMKEWAVWASMKEKIDQFRATLPLIQDLKNEALRPRHWAMLKEEMEKFFDATAEDFTLEKVFSLGFHLHAEYISTMSSNASKELSIEQALDGIAERWNGIDLDLVEYKSVYFKVRSAEDLFTALEDDQVQLSTMKASPFFDAFKAKILYWESALSHVSEVVETLLGVQRCWIYLESIFMASEDIRKQLPLESALFDDVNQGYIRVTSSMASAKNALKGTHLPNTLETLVDMQAKLDQIQKCLDQYLETKRMLFPRFYFLSNDDLLEILGHQKDPDQVQKHIKKCFEAIKSLFLLYPGTRGNLTFEAAGMNAPDGEQVLYLTNVVVAGAVEMWLLRVEAAMVASLQKLFAACLIGYRGKKDKWIKEFPGQLLITCGQTAWTNECIKALNDVSKGDKKALKTLKKKWVSYLNKLADMVRGQLSSTDRKKLVALITIEIHSRDVIDRLVKQACKSTNDFEWLMQLRFYFNKDLGDHGICEVKQTVTCLQYSYEYQGNNGRLVITPLTDRCVLTMTTALHLNRGGNPLGPAGTGKTETVKDLGKNLAKYVIVFNCSDGLDYKSVGRMFAGLVQSGGWGCFDEFNRIEIEVLSVVAQQVLTIMQALTMKVKEFVFLGTMIQCNHNMGIFITMNPGYAGRTELPDNLKALMRPCAMMVPDLALIAEVMLQAEGFRDAKVLAKKTTTLYGLMIQQLSKQDHYDFGLRSLKAVLNMAGALKREDPNMQEEHILLRALRDMNAPKFVREDAALFKLLLGDLFPSIELPIPDYGALQSAIQRELVSQGLQLHPNILFKTIQMFESQATRHCNMIVGQTMAGKSTVWKTLQMAKTLLAKEGVSGYTPVRVQVLNPKSISLNEIYGVYDLATFEWIDGILSAIFRTLASDEKQDEKWIMLDGPVDTLWIESMNSVMDDNKVLTLINGDRIGMSPSMALLFEVQDLSVASPATVSRAGMVYMDVEDLGWRPYVQTWLDTSIADADERELLKTLFEKYVVKLLAFRRTDVTELIPVAEFNGVKSFCNLYKVLATPENGVEKSSEVFAAMVEKWFLFCLVWSVLGAANDDGRARFDACLREIDTVFPPVKTVYEFYVDPKTRDLKLWDEKLPTNYRVLPNTPFHKIIVPTIDTLRYGFLLQTMVLGGLHALLVGDTGVGKTTIIERELENLSDTTFARLVMNFSSATSSSTTQDVIEAVMEKRSMNRFGPVGGKKLVTFVDDLNMPTKDDFGSQPPLELLRQWVDYGCWYDRKKQTLRYFVDMQLVAAMGPPGGGRSVISSRFQSRFNLVNMTFPENTQLRKIFETMLVPKLSEFDDEIKPLGAPLVTATIVLYQTVEANFLPTPANCHYLFNLRDMAKVVQGLLTAEKLLISGRDGMLRLWIHEALRVFSDRLTSAADRALFKTKLDEILAATFQTEWSRLLNTHAEVLKESGPLFSGILTPSEDDAPVKYDEVDDVKGLKHFVEDQLDNYNVEPGLVPMDLVLFGDALMHLLRIYRQLTTPRGNLLLVGVGGSGRQSLTRLAAFIASCDLFQIEVTKNYRPMDFHEDMKKLYNNTGVQNKRTTFLFSDTQIKSESFVEDINNILSSGEIPGLFEKDEQSTIIDSVRLRARAQGVKETKEGLWGFFIGEVRRNLHVVLALSPIGKGFRNRVQQFPSLVNNTTIDWFDEWPLDALQEVGMKFLDEKRIAAEAQRPKIATVFAVVHSSVVLASAQMLSSMKRHNYVTPTNYLALVKGYVECLLEKSSAIIDSRDKLKNGLAKLEESRTQVEEMSKQLEERKVVVAQKNKDCSDLLVIIVSERRVADEQRKQVEAESERIYKEEVETKKIADDAQKDLDEALPALAKAMAEVDLLDKKAIAEVKVYSQPPEAVSLVMCGVMVLFGLTPTWAVAKVKMNDVNFLQQIKTFDKDSIRDKTIAALKKYTSKEMFKADIVRKVSGAAGALCSWVLAMEVYSTVFRLVAPKREVLKKSQNALESKQKDLQRAKGKLQEVTEKVESLKKQYDDSVSEKNALREEAEVLELKLSRATQLVSGLSGERERWQVSIATKEASLLNVVGDALVAAAFLSYAGPFDTAFRASLVDTWSNRVVQQGLPLSPSFQFTDFLADPTDVRHWNAHGLPRDNLSTENGVVTTRGKRWPLMIDPQGQGNKWIKSLEGSKLDVVDPMMKDFLRKLENAIRFGTAVLMQDVQEELDPSLEPILTKSIVKVGNRDILRIGDKELDYNHDFRFYLTTKLHNPHYTPEVSTKTTIVNFVVKEQGLEAQLLGTVVQMEEPALEEQKSELVIKVAAAKRKLVDLENEILRLLSAAKGSLLDDESLVNTLNASKTTSEEVSSQLVVSEETERKIDAARMGYVAVAVRSSTLYFVLNDMTKVDPMYQFSLDSYVDLFKESIAKSRSARQTLTLTDDLGERITAINEYHTYAVYAYACRGLFERHKLLFSFQMCIRVLQSLKKVPLDEYEFLLKGGSVLGHDERVANPVADFCPESTWNAVVDLNRLPRFQGLVSSFEQTGKGWKQWFQSSAPEIEQLPGDWEGKCNELQRMLLLRVLRSDRVTIQASKFVATNLGAQFVDPPPFDLRAIYDNSTYKTPLIFVLSPGVDPTNNLMALAETLNKKVENCALGQGQSGFAEAMLARGLEGGHWVFLANCHLMLSWAPTLEKLIDNYCANPSVNPNFRLWLTSDPNPKFPIAILQRGIKMTTEPPRGIRANLLRLYNTMTPERFARCKQTKKYKRLLFCLCWFHALLLERRKFNNLGWNIPYDFNESDFAISEDVLAIYLDEYDETPWEALKYLIAQANYGGRVTDDWDRRLMLVYVGQFFCEDILELEMAPLSESPEYYVPDDGDLATYGDFIRNLPLEDPPLAFGQHPNAQIASQIDNGRELLSTILSLQAMGGGDGGKGTDEKILSVLQNLKEKVPDPFDLPTVKLNLSARSDPDALKTVLVQELERYNKLLSTIKSSLIALEKGLQGLVVITPELEGVSQALLLGAVPKAWSFCYPSLKPLGAWTAELEQRVAQMRHWAHTAMPVVFWLAGFTYPTGFLTALLQTAARKNGVSIDSLNWEFLIVNQHEDSIVVGPKDGAYVKGLFLEGARWDFEHDCLTEPLPMELYCVMPMIHFRPVENKKKAAKGTYSCPLYMYPIRTGTRERPSFMIAVDLKCGAQRSPDVWTKRGTALLLSLST</sequence>
<evidence type="ECO:0000256" key="13">
    <source>
        <dbReference type="ARBA" id="ARBA00023212"/>
    </source>
</evidence>
<evidence type="ECO:0000256" key="18">
    <source>
        <dbReference type="SAM" id="Coils"/>
    </source>
</evidence>
<dbReference type="InterPro" id="IPR043160">
    <property type="entry name" value="Dynein_C_barrel"/>
</dbReference>
<dbReference type="InterPro" id="IPR042228">
    <property type="entry name" value="Dynein_linker_3"/>
</dbReference>
<dbReference type="FunFam" id="1.20.920.30:FF:000002">
    <property type="entry name" value="Dynein axonemal heavy chain 3"/>
    <property type="match status" value="1"/>
</dbReference>
<keyword evidence="21" id="KW-1185">Reference proteome</keyword>
<dbReference type="PANTHER" id="PTHR45703:SF32">
    <property type="entry name" value="DYNEINS HEAVY CHAIN"/>
    <property type="match status" value="1"/>
</dbReference>
<organism evidence="20 21">
    <name type="scientific">Saprolegnia diclina (strain VS20)</name>
    <dbReference type="NCBI Taxonomy" id="1156394"/>
    <lineage>
        <taxon>Eukaryota</taxon>
        <taxon>Sar</taxon>
        <taxon>Stramenopiles</taxon>
        <taxon>Oomycota</taxon>
        <taxon>Saprolegniomycetes</taxon>
        <taxon>Saprolegniales</taxon>
        <taxon>Saprolegniaceae</taxon>
        <taxon>Saprolegnia</taxon>
    </lineage>
</organism>
<dbReference type="InterPro" id="IPR024317">
    <property type="entry name" value="Dynein_heavy_chain_D4_dom"/>
</dbReference>
<evidence type="ECO:0000256" key="1">
    <source>
        <dbReference type="ARBA" id="ARBA00004230"/>
    </source>
</evidence>
<keyword evidence="3" id="KW-0963">Cytoplasm</keyword>
<evidence type="ECO:0000256" key="8">
    <source>
        <dbReference type="ARBA" id="ARBA00022846"/>
    </source>
</evidence>
<dbReference type="FunFam" id="3.40.50.300:FF:000153">
    <property type="entry name" value="Dynein axonemal heavy chain 1"/>
    <property type="match status" value="1"/>
</dbReference>
<dbReference type="FunFam" id="1.10.8.1220:FF:000001">
    <property type="entry name" value="Dynein axonemal heavy chain 5"/>
    <property type="match status" value="1"/>
</dbReference>
<keyword evidence="9" id="KW-0243">Dynein</keyword>
<dbReference type="SMART" id="SM00382">
    <property type="entry name" value="AAA"/>
    <property type="match status" value="2"/>
</dbReference>
<dbReference type="Pfam" id="PF18198">
    <property type="entry name" value="AAA_lid_11"/>
    <property type="match status" value="1"/>
</dbReference>
<dbReference type="Gene3D" id="1.10.8.1220">
    <property type="match status" value="1"/>
</dbReference>
<dbReference type="FunFam" id="1.20.140.100:FF:000006">
    <property type="entry name" value="dynein heavy chain 2, axonemal"/>
    <property type="match status" value="1"/>
</dbReference>
<dbReference type="Pfam" id="PF03028">
    <property type="entry name" value="Dynein_heavy"/>
    <property type="match status" value="1"/>
</dbReference>
<dbReference type="InterPro" id="IPR035699">
    <property type="entry name" value="AAA_6"/>
</dbReference>
<evidence type="ECO:0000256" key="10">
    <source>
        <dbReference type="ARBA" id="ARBA00023054"/>
    </source>
</evidence>
<dbReference type="InterPro" id="IPR043157">
    <property type="entry name" value="Dynein_AAA1S"/>
</dbReference>
<reference evidence="20 21" key="1">
    <citation type="submission" date="2012-04" db="EMBL/GenBank/DDBJ databases">
        <title>The Genome Sequence of Saprolegnia declina VS20.</title>
        <authorList>
            <consortium name="The Broad Institute Genome Sequencing Platform"/>
            <person name="Russ C."/>
            <person name="Nusbaum C."/>
            <person name="Tyler B."/>
            <person name="van West P."/>
            <person name="Dieguez-Uribeondo J."/>
            <person name="de Bruijn I."/>
            <person name="Tripathy S."/>
            <person name="Jiang R."/>
            <person name="Young S.K."/>
            <person name="Zeng Q."/>
            <person name="Gargeya S."/>
            <person name="Fitzgerald M."/>
            <person name="Haas B."/>
            <person name="Abouelleil A."/>
            <person name="Alvarado L."/>
            <person name="Arachchi H.M."/>
            <person name="Berlin A."/>
            <person name="Chapman S.B."/>
            <person name="Goldberg J."/>
            <person name="Griggs A."/>
            <person name="Gujja S."/>
            <person name="Hansen M."/>
            <person name="Howarth C."/>
            <person name="Imamovic A."/>
            <person name="Larimer J."/>
            <person name="McCowen C."/>
            <person name="Montmayeur A."/>
            <person name="Murphy C."/>
            <person name="Neiman D."/>
            <person name="Pearson M."/>
            <person name="Priest M."/>
            <person name="Roberts A."/>
            <person name="Saif S."/>
            <person name="Shea T."/>
            <person name="Sisk P."/>
            <person name="Sykes S."/>
            <person name="Wortman J."/>
            <person name="Nusbaum C."/>
            <person name="Birren B."/>
        </authorList>
    </citation>
    <scope>NUCLEOTIDE SEQUENCE [LARGE SCALE GENOMIC DNA]</scope>
    <source>
        <strain evidence="20 21">VS20</strain>
    </source>
</reference>
<dbReference type="FunFam" id="3.10.490.20:FF:000008">
    <property type="entry name" value="dynein heavy chain 2, axonemal"/>
    <property type="match status" value="1"/>
</dbReference>
<dbReference type="Gene3D" id="6.10.140.1060">
    <property type="match status" value="1"/>
</dbReference>
<dbReference type="InterPro" id="IPR027417">
    <property type="entry name" value="P-loop_NTPase"/>
</dbReference>
<dbReference type="InterPro" id="IPR026983">
    <property type="entry name" value="DHC"/>
</dbReference>
<keyword evidence="13" id="KW-0206">Cytoskeleton</keyword>
<dbReference type="STRING" id="1156394.T0Q894"/>
<dbReference type="InterPro" id="IPR013594">
    <property type="entry name" value="Dynein_heavy_tail"/>
</dbReference>
<dbReference type="Gene3D" id="1.10.8.710">
    <property type="match status" value="1"/>
</dbReference>
<feature type="domain" description="AAA+ ATPase" evidence="19">
    <location>
        <begin position="1862"/>
        <end position="1999"/>
    </location>
</feature>
<dbReference type="Proteomes" id="UP000030762">
    <property type="component" value="Unassembled WGS sequence"/>
</dbReference>
<evidence type="ECO:0000256" key="5">
    <source>
        <dbReference type="ARBA" id="ARBA00022737"/>
    </source>
</evidence>
<dbReference type="Gene3D" id="1.10.8.720">
    <property type="entry name" value="Region D6 of dynein motor"/>
    <property type="match status" value="1"/>
</dbReference>
<dbReference type="Gene3D" id="1.20.920.30">
    <property type="match status" value="1"/>
</dbReference>
<dbReference type="PANTHER" id="PTHR45703">
    <property type="entry name" value="DYNEIN HEAVY CHAIN"/>
    <property type="match status" value="1"/>
</dbReference>
<dbReference type="OrthoDB" id="5593012at2759"/>
<dbReference type="GO" id="GO:0005524">
    <property type="term" value="F:ATP binding"/>
    <property type="evidence" value="ECO:0007669"/>
    <property type="project" value="UniProtKB-KW"/>
</dbReference>
<evidence type="ECO:0000256" key="9">
    <source>
        <dbReference type="ARBA" id="ARBA00023017"/>
    </source>
</evidence>
<keyword evidence="5" id="KW-0677">Repeat</keyword>
<dbReference type="EMBL" id="JH767182">
    <property type="protein sequence ID" value="EQC29695.1"/>
    <property type="molecule type" value="Genomic_DNA"/>
</dbReference>
<dbReference type="InterPro" id="IPR041466">
    <property type="entry name" value="Dynein_AAA5_ext"/>
</dbReference>
<keyword evidence="14" id="KW-0966">Cell projection</keyword>
<comment type="subunit">
    <text evidence="16">The I1 inner arm complex (also known as the f dynein complex) is a two-headed isoform composed of two heavy chains (1-alpha and 1-beta), three intermediate chains and three light chains. I1 occupies a specific position proximal to the first radial spoke and repeats every 96 nm along the length of the axoneme.</text>
</comment>
<dbReference type="FunFam" id="3.20.180.20:FF:000001">
    <property type="entry name" value="Dynein axonemal heavy chain 5"/>
    <property type="match status" value="1"/>
</dbReference>
<dbReference type="Gene3D" id="1.20.140.100">
    <property type="entry name" value="Dynein heavy chain, N-terminal domain 2"/>
    <property type="match status" value="1"/>
</dbReference>
<dbReference type="Pfam" id="PF17852">
    <property type="entry name" value="Dynein_AAA_lid"/>
    <property type="match status" value="1"/>
</dbReference>
<dbReference type="Gene3D" id="3.20.180.20">
    <property type="entry name" value="Dynein heavy chain, N-terminal domain 2"/>
    <property type="match status" value="1"/>
</dbReference>
<evidence type="ECO:0000313" key="20">
    <source>
        <dbReference type="EMBL" id="EQC29695.1"/>
    </source>
</evidence>
<dbReference type="Pfam" id="PF12775">
    <property type="entry name" value="AAA_7"/>
    <property type="match status" value="1"/>
</dbReference>